<sequence>MSGVFCLLLGGAFYLWYRRRQARLTVYRLEPYLKILEPIPLCGAPDVVWRRKGSSTLIVGDYKSRANHRIYESDIIQLSVYRFLLLHTQEKAVADYGYIHFNDGSRRRVKLLREKQISKLYERYRKVLAGNIEPSKVCRNEYCRHCSHRAICNKKN</sequence>
<reference evidence="9 10" key="1">
    <citation type="submission" date="2016-10" db="EMBL/GenBank/DDBJ databases">
        <authorList>
            <person name="de Groot N.N."/>
        </authorList>
    </citation>
    <scope>NUCLEOTIDE SEQUENCE [LARGE SCALE GENOMIC DNA]</scope>
    <source>
        <strain evidence="9 10">DSM 13305</strain>
    </source>
</reference>
<dbReference type="InterPro" id="IPR011604">
    <property type="entry name" value="PDDEXK-like_dom_sf"/>
</dbReference>
<dbReference type="STRING" id="112903.SAMN04490178_11034"/>
<feature type="domain" description="PD-(D/E)XK endonuclease-like" evidence="8">
    <location>
        <begin position="17"/>
        <end position="153"/>
    </location>
</feature>
<keyword evidence="4" id="KW-0347">Helicase</keyword>
<evidence type="ECO:0000256" key="5">
    <source>
        <dbReference type="ARBA" id="ARBA00022840"/>
    </source>
</evidence>
<evidence type="ECO:0000256" key="2">
    <source>
        <dbReference type="ARBA" id="ARBA00022763"/>
    </source>
</evidence>
<dbReference type="Pfam" id="PF12705">
    <property type="entry name" value="PDDEXK_1"/>
    <property type="match status" value="1"/>
</dbReference>
<gene>
    <name evidence="9" type="ORF">SAMN04490178_11034</name>
</gene>
<evidence type="ECO:0000256" key="4">
    <source>
        <dbReference type="ARBA" id="ARBA00022806"/>
    </source>
</evidence>
<proteinExistence type="predicted"/>
<keyword evidence="6" id="KW-0238">DNA-binding</keyword>
<keyword evidence="7" id="KW-0234">DNA repair</keyword>
<keyword evidence="2" id="KW-0227">DNA damage</keyword>
<keyword evidence="10" id="KW-1185">Reference proteome</keyword>
<dbReference type="GO" id="GO:0016787">
    <property type="term" value="F:hydrolase activity"/>
    <property type="evidence" value="ECO:0007669"/>
    <property type="project" value="UniProtKB-KW"/>
</dbReference>
<dbReference type="InterPro" id="IPR038726">
    <property type="entry name" value="PDDEXK_AddAB-type"/>
</dbReference>
<keyword evidence="5" id="KW-0067">ATP-binding</keyword>
<name>A0A1H8V2J3_9FIRM</name>
<evidence type="ECO:0000313" key="10">
    <source>
        <dbReference type="Proteomes" id="UP000198847"/>
    </source>
</evidence>
<evidence type="ECO:0000256" key="3">
    <source>
        <dbReference type="ARBA" id="ARBA00022801"/>
    </source>
</evidence>
<dbReference type="Proteomes" id="UP000198847">
    <property type="component" value="Unassembled WGS sequence"/>
</dbReference>
<dbReference type="EMBL" id="FODY01000010">
    <property type="protein sequence ID" value="SEP09444.1"/>
    <property type="molecule type" value="Genomic_DNA"/>
</dbReference>
<organism evidence="9 10">
    <name type="scientific">Propionispora vibrioides</name>
    <dbReference type="NCBI Taxonomy" id="112903"/>
    <lineage>
        <taxon>Bacteria</taxon>
        <taxon>Bacillati</taxon>
        <taxon>Bacillota</taxon>
        <taxon>Negativicutes</taxon>
        <taxon>Selenomonadales</taxon>
        <taxon>Sporomusaceae</taxon>
        <taxon>Propionispora</taxon>
    </lineage>
</organism>
<dbReference type="RefSeq" id="WP_091746438.1">
    <property type="nucleotide sequence ID" value="NZ_FODY01000010.1"/>
</dbReference>
<dbReference type="GO" id="GO:0006281">
    <property type="term" value="P:DNA repair"/>
    <property type="evidence" value="ECO:0007669"/>
    <property type="project" value="UniProtKB-KW"/>
</dbReference>
<protein>
    <submittedName>
        <fullName evidence="9">PD-(D/E)XK nuclease superfamily protein</fullName>
    </submittedName>
</protein>
<evidence type="ECO:0000256" key="7">
    <source>
        <dbReference type="ARBA" id="ARBA00023204"/>
    </source>
</evidence>
<dbReference type="AlphaFoldDB" id="A0A1H8V2J3"/>
<evidence type="ECO:0000259" key="8">
    <source>
        <dbReference type="Pfam" id="PF12705"/>
    </source>
</evidence>
<dbReference type="GO" id="GO:0003677">
    <property type="term" value="F:DNA binding"/>
    <property type="evidence" value="ECO:0007669"/>
    <property type="project" value="UniProtKB-KW"/>
</dbReference>
<evidence type="ECO:0000256" key="6">
    <source>
        <dbReference type="ARBA" id="ARBA00023125"/>
    </source>
</evidence>
<keyword evidence="3" id="KW-0378">Hydrolase</keyword>
<dbReference type="Gene3D" id="3.90.320.10">
    <property type="match status" value="1"/>
</dbReference>
<accession>A0A1H8V2J3</accession>
<dbReference type="GO" id="GO:0004386">
    <property type="term" value="F:helicase activity"/>
    <property type="evidence" value="ECO:0007669"/>
    <property type="project" value="UniProtKB-KW"/>
</dbReference>
<keyword evidence="1" id="KW-0547">Nucleotide-binding</keyword>
<evidence type="ECO:0000256" key="1">
    <source>
        <dbReference type="ARBA" id="ARBA00022741"/>
    </source>
</evidence>
<dbReference type="GO" id="GO:0005524">
    <property type="term" value="F:ATP binding"/>
    <property type="evidence" value="ECO:0007669"/>
    <property type="project" value="UniProtKB-KW"/>
</dbReference>
<evidence type="ECO:0000313" key="9">
    <source>
        <dbReference type="EMBL" id="SEP09444.1"/>
    </source>
</evidence>